<gene>
    <name evidence="1" type="ORF">QQ91_0008915</name>
</gene>
<dbReference type="RefSeq" id="WP_166281677.1">
    <property type="nucleotide sequence ID" value="NZ_JTHE03000048.1"/>
</dbReference>
<sequence length="182" mass="19457">MSLSWPGQAAQPQNCAVLEGASEPASQTLRTVKLRSLGVEVDIPQNYRAMLRQNGAVTLLHPADFARIQCIVQGGQGGGGLYSETIARVPRDSTKTLEEQAIASVGYQFNAAGKKIPLGQAIEHNHPNGLSGYLTFTPVGYSAAFLGAWPREVKLLQVSASCDCEVDLSAVKDLLSRIRPLP</sequence>
<evidence type="ECO:0000313" key="1">
    <source>
        <dbReference type="EMBL" id="MCM1982942.1"/>
    </source>
</evidence>
<organism evidence="1 2">
    <name type="scientific">Lyngbya confervoides BDU141951</name>
    <dbReference type="NCBI Taxonomy" id="1574623"/>
    <lineage>
        <taxon>Bacteria</taxon>
        <taxon>Bacillati</taxon>
        <taxon>Cyanobacteriota</taxon>
        <taxon>Cyanophyceae</taxon>
        <taxon>Oscillatoriophycideae</taxon>
        <taxon>Oscillatoriales</taxon>
        <taxon>Microcoleaceae</taxon>
        <taxon>Lyngbya</taxon>
    </lineage>
</organism>
<dbReference type="Proteomes" id="UP000031561">
    <property type="component" value="Unassembled WGS sequence"/>
</dbReference>
<dbReference type="AlphaFoldDB" id="A0ABD4T316"/>
<name>A0ABD4T316_9CYAN</name>
<accession>A0ABD4T316</accession>
<proteinExistence type="predicted"/>
<reference evidence="1 2" key="1">
    <citation type="journal article" date="2015" name="Genome Announc.">
        <title>Draft Genome Sequence of Filamentous Marine Cyanobacterium Lyngbya confervoides Strain BDU141951.</title>
        <authorList>
            <person name="Chandrababunaidu M.M."/>
            <person name="Sen D."/>
            <person name="Tripathy S."/>
        </authorList>
    </citation>
    <scope>NUCLEOTIDE SEQUENCE [LARGE SCALE GENOMIC DNA]</scope>
    <source>
        <strain evidence="1 2">BDU141951</strain>
    </source>
</reference>
<comment type="caution">
    <text evidence="1">The sequence shown here is derived from an EMBL/GenBank/DDBJ whole genome shotgun (WGS) entry which is preliminary data.</text>
</comment>
<dbReference type="EMBL" id="JTHE03000048">
    <property type="protein sequence ID" value="MCM1982942.1"/>
    <property type="molecule type" value="Genomic_DNA"/>
</dbReference>
<keyword evidence="2" id="KW-1185">Reference proteome</keyword>
<protein>
    <submittedName>
        <fullName evidence="1">Uncharacterized protein</fullName>
    </submittedName>
</protein>
<evidence type="ECO:0000313" key="2">
    <source>
        <dbReference type="Proteomes" id="UP000031561"/>
    </source>
</evidence>